<comment type="caution">
    <text evidence="2">The sequence shown here is derived from an EMBL/GenBank/DDBJ whole genome shotgun (WGS) entry which is preliminary data.</text>
</comment>
<dbReference type="PANTHER" id="PTHR34344">
    <property type="entry name" value="UPF0184 PROTEIN C9ORF16"/>
    <property type="match status" value="1"/>
</dbReference>
<evidence type="ECO:0000313" key="2">
    <source>
        <dbReference type="EMBL" id="KAJ8920652.1"/>
    </source>
</evidence>
<dbReference type="InterPro" id="IPR005374">
    <property type="entry name" value="BBLN_eukaryota"/>
</dbReference>
<protein>
    <submittedName>
        <fullName evidence="2">Uncharacterized protein</fullName>
    </submittedName>
</protein>
<sequence length="102" mass="11750">MGEQSIPPNENGFSEEQHNNDNMETNSEEESNDDTFEEDMTTEEFEQLDNQLDALNSALDDIEQKNDNIHAQLLQLLHANREIRQQLQETNLIPKANVNVPK</sequence>
<dbReference type="Pfam" id="PF03670">
    <property type="entry name" value="UPF0184"/>
    <property type="match status" value="1"/>
</dbReference>
<evidence type="ECO:0000256" key="1">
    <source>
        <dbReference type="SAM" id="MobiDB-lite"/>
    </source>
</evidence>
<reference evidence="2 3" key="1">
    <citation type="journal article" date="2023" name="Insect Mol. Biol.">
        <title>Genome sequencing provides insights into the evolution of gene families encoding plant cell wall-degrading enzymes in longhorned beetles.</title>
        <authorList>
            <person name="Shin N.R."/>
            <person name="Okamura Y."/>
            <person name="Kirsch R."/>
            <person name="Pauchet Y."/>
        </authorList>
    </citation>
    <scope>NUCLEOTIDE SEQUENCE [LARGE SCALE GENOMIC DNA]</scope>
    <source>
        <strain evidence="2">EAD_L_NR</strain>
    </source>
</reference>
<dbReference type="AlphaFoldDB" id="A0AAV8W2Y5"/>
<gene>
    <name evidence="2" type="ORF">NQ315_004791</name>
</gene>
<evidence type="ECO:0000313" key="3">
    <source>
        <dbReference type="Proteomes" id="UP001159042"/>
    </source>
</evidence>
<feature type="compositionally biased region" description="Acidic residues" evidence="1">
    <location>
        <begin position="26"/>
        <end position="43"/>
    </location>
</feature>
<feature type="region of interest" description="Disordered" evidence="1">
    <location>
        <begin position="1"/>
        <end position="43"/>
    </location>
</feature>
<name>A0AAV8W2Y5_9CUCU</name>
<dbReference type="EMBL" id="JANEYG010000013">
    <property type="protein sequence ID" value="KAJ8920652.1"/>
    <property type="molecule type" value="Genomic_DNA"/>
</dbReference>
<keyword evidence="3" id="KW-1185">Reference proteome</keyword>
<organism evidence="2 3">
    <name type="scientific">Exocentrus adspersus</name>
    <dbReference type="NCBI Taxonomy" id="1586481"/>
    <lineage>
        <taxon>Eukaryota</taxon>
        <taxon>Metazoa</taxon>
        <taxon>Ecdysozoa</taxon>
        <taxon>Arthropoda</taxon>
        <taxon>Hexapoda</taxon>
        <taxon>Insecta</taxon>
        <taxon>Pterygota</taxon>
        <taxon>Neoptera</taxon>
        <taxon>Endopterygota</taxon>
        <taxon>Coleoptera</taxon>
        <taxon>Polyphaga</taxon>
        <taxon>Cucujiformia</taxon>
        <taxon>Chrysomeloidea</taxon>
        <taxon>Cerambycidae</taxon>
        <taxon>Lamiinae</taxon>
        <taxon>Acanthocinini</taxon>
        <taxon>Exocentrus</taxon>
    </lineage>
</organism>
<feature type="compositionally biased region" description="Polar residues" evidence="1">
    <location>
        <begin position="1"/>
        <end position="14"/>
    </location>
</feature>
<dbReference type="PANTHER" id="PTHR34344:SF1">
    <property type="entry name" value="BUBLIN COILED-COIL PROTEIN"/>
    <property type="match status" value="1"/>
</dbReference>
<accession>A0AAV8W2Y5</accession>
<proteinExistence type="predicted"/>
<dbReference type="Proteomes" id="UP001159042">
    <property type="component" value="Unassembled WGS sequence"/>
</dbReference>